<dbReference type="GO" id="GO:0016020">
    <property type="term" value="C:membrane"/>
    <property type="evidence" value="ECO:0007669"/>
    <property type="project" value="UniProtKB-SubCell"/>
</dbReference>
<evidence type="ECO:0000256" key="4">
    <source>
        <dbReference type="ARBA" id="ARBA00022989"/>
    </source>
</evidence>
<dbReference type="PANTHER" id="PTHR12608">
    <property type="entry name" value="TRANSMEMBRANE PROTEIN HTP-1 RELATED"/>
    <property type="match status" value="1"/>
</dbReference>
<dbReference type="GO" id="GO:0015085">
    <property type="term" value="F:calcium ion transmembrane transporter activity"/>
    <property type="evidence" value="ECO:0007669"/>
    <property type="project" value="TreeGrafter"/>
</dbReference>
<comment type="subcellular location">
    <subcellularLocation>
        <location evidence="1 6">Membrane</location>
        <topology evidence="1 6">Multi-pass membrane protein</topology>
    </subcellularLocation>
</comment>
<dbReference type="OrthoDB" id="442680at2759"/>
<evidence type="ECO:0000313" key="7">
    <source>
        <dbReference type="EMBL" id="KIY94162.1"/>
    </source>
</evidence>
<evidence type="ECO:0000256" key="2">
    <source>
        <dbReference type="ARBA" id="ARBA00009190"/>
    </source>
</evidence>
<dbReference type="GO" id="GO:0032472">
    <property type="term" value="P:Golgi calcium ion transport"/>
    <property type="evidence" value="ECO:0007669"/>
    <property type="project" value="TreeGrafter"/>
</dbReference>
<dbReference type="GO" id="GO:0005384">
    <property type="term" value="F:manganese ion transmembrane transporter activity"/>
    <property type="evidence" value="ECO:0007669"/>
    <property type="project" value="TreeGrafter"/>
</dbReference>
<feature type="transmembrane region" description="Helical" evidence="6">
    <location>
        <begin position="66"/>
        <end position="89"/>
    </location>
</feature>
<dbReference type="GO" id="GO:0032468">
    <property type="term" value="P:Golgi calcium ion homeostasis"/>
    <property type="evidence" value="ECO:0007669"/>
    <property type="project" value="TreeGrafter"/>
</dbReference>
<name>A0A0D2J2K1_9CHLO</name>
<dbReference type="Pfam" id="PF01169">
    <property type="entry name" value="GDT1"/>
    <property type="match status" value="1"/>
</dbReference>
<keyword evidence="3 6" id="KW-0812">Transmembrane</keyword>
<dbReference type="InterPro" id="IPR049555">
    <property type="entry name" value="GDT1-like_CS"/>
</dbReference>
<dbReference type="GO" id="GO:0005794">
    <property type="term" value="C:Golgi apparatus"/>
    <property type="evidence" value="ECO:0007669"/>
    <property type="project" value="TreeGrafter"/>
</dbReference>
<accession>A0A0D2J2K1</accession>
<sequence length="125" mass="13210">MVGSDLRGNVLGWLNSTMGGSGGMAANQRFVEAFVKSLGVIGASEIGDKTFFIAAIMAMRHPRLTVFGGAIGALAVMTVLAVALGWAAPALIPKVYTHYAATALFFFFGFKTLWDAFHHEGGGRE</sequence>
<evidence type="ECO:0000256" key="6">
    <source>
        <dbReference type="RuleBase" id="RU365102"/>
    </source>
</evidence>
<keyword evidence="8" id="KW-1185">Reference proteome</keyword>
<evidence type="ECO:0000256" key="5">
    <source>
        <dbReference type="ARBA" id="ARBA00023136"/>
    </source>
</evidence>
<protein>
    <recommendedName>
        <fullName evidence="6">GDT1 family protein</fullName>
    </recommendedName>
</protein>
<dbReference type="KEGG" id="mng:MNEG_13798"/>
<comment type="similarity">
    <text evidence="2 6">Belongs to the GDT1 family.</text>
</comment>
<dbReference type="AlphaFoldDB" id="A0A0D2J2K1"/>
<gene>
    <name evidence="7" type="ORF">MNEG_13798</name>
</gene>
<evidence type="ECO:0000256" key="3">
    <source>
        <dbReference type="ARBA" id="ARBA00022692"/>
    </source>
</evidence>
<dbReference type="Proteomes" id="UP000054498">
    <property type="component" value="Unassembled WGS sequence"/>
</dbReference>
<dbReference type="PROSITE" id="PS01214">
    <property type="entry name" value="UPF0016"/>
    <property type="match status" value="1"/>
</dbReference>
<dbReference type="PANTHER" id="PTHR12608:SF1">
    <property type="entry name" value="TRANSMEMBRANE PROTEIN 165"/>
    <property type="match status" value="1"/>
</dbReference>
<dbReference type="EMBL" id="KK104276">
    <property type="protein sequence ID" value="KIY94162.1"/>
    <property type="molecule type" value="Genomic_DNA"/>
</dbReference>
<keyword evidence="4 6" id="KW-1133">Transmembrane helix</keyword>
<proteinExistence type="inferred from homology"/>
<feature type="transmembrane region" description="Helical" evidence="6">
    <location>
        <begin position="95"/>
        <end position="114"/>
    </location>
</feature>
<dbReference type="InterPro" id="IPR001727">
    <property type="entry name" value="GDT1-like"/>
</dbReference>
<reference evidence="7 8" key="1">
    <citation type="journal article" date="2013" name="BMC Genomics">
        <title>Reconstruction of the lipid metabolism for the microalga Monoraphidium neglectum from its genome sequence reveals characteristics suitable for biofuel production.</title>
        <authorList>
            <person name="Bogen C."/>
            <person name="Al-Dilaimi A."/>
            <person name="Albersmeier A."/>
            <person name="Wichmann J."/>
            <person name="Grundmann M."/>
            <person name="Rupp O."/>
            <person name="Lauersen K.J."/>
            <person name="Blifernez-Klassen O."/>
            <person name="Kalinowski J."/>
            <person name="Goesmann A."/>
            <person name="Mussgnug J.H."/>
            <person name="Kruse O."/>
        </authorList>
    </citation>
    <scope>NUCLEOTIDE SEQUENCE [LARGE SCALE GENOMIC DNA]</scope>
    <source>
        <strain evidence="7 8">SAG 48.87</strain>
    </source>
</reference>
<comment type="caution">
    <text evidence="6">Lacks conserved residue(s) required for the propagation of feature annotation.</text>
</comment>
<evidence type="ECO:0000256" key="1">
    <source>
        <dbReference type="ARBA" id="ARBA00004141"/>
    </source>
</evidence>
<keyword evidence="5 6" id="KW-0472">Membrane</keyword>
<evidence type="ECO:0000313" key="8">
    <source>
        <dbReference type="Proteomes" id="UP000054498"/>
    </source>
</evidence>
<dbReference type="GeneID" id="25731296"/>
<dbReference type="RefSeq" id="XP_013893182.1">
    <property type="nucleotide sequence ID" value="XM_014037728.1"/>
</dbReference>
<organism evidence="7 8">
    <name type="scientific">Monoraphidium neglectum</name>
    <dbReference type="NCBI Taxonomy" id="145388"/>
    <lineage>
        <taxon>Eukaryota</taxon>
        <taxon>Viridiplantae</taxon>
        <taxon>Chlorophyta</taxon>
        <taxon>core chlorophytes</taxon>
        <taxon>Chlorophyceae</taxon>
        <taxon>CS clade</taxon>
        <taxon>Sphaeropleales</taxon>
        <taxon>Selenastraceae</taxon>
        <taxon>Monoraphidium</taxon>
    </lineage>
</organism>